<evidence type="ECO:0000256" key="6">
    <source>
        <dbReference type="ARBA" id="ARBA00022918"/>
    </source>
</evidence>
<evidence type="ECO:0000313" key="9">
    <source>
        <dbReference type="Proteomes" id="UP001454036"/>
    </source>
</evidence>
<gene>
    <name evidence="8" type="ORF">LIER_31156</name>
</gene>
<keyword evidence="1" id="KW-0808">Transferase</keyword>
<keyword evidence="6" id="KW-0695">RNA-directed DNA polymerase</keyword>
<dbReference type="SUPFAM" id="SSF56672">
    <property type="entry name" value="DNA/RNA polymerases"/>
    <property type="match status" value="1"/>
</dbReference>
<evidence type="ECO:0000256" key="1">
    <source>
        <dbReference type="ARBA" id="ARBA00022679"/>
    </source>
</evidence>
<feature type="domain" description="Reverse transcriptase RNase H-like" evidence="7">
    <location>
        <begin position="114"/>
        <end position="164"/>
    </location>
</feature>
<dbReference type="AlphaFoldDB" id="A0AAV3RTS9"/>
<dbReference type="GO" id="GO:0004519">
    <property type="term" value="F:endonuclease activity"/>
    <property type="evidence" value="ECO:0007669"/>
    <property type="project" value="UniProtKB-KW"/>
</dbReference>
<protein>
    <recommendedName>
        <fullName evidence="7">Reverse transcriptase RNase H-like domain-containing protein</fullName>
    </recommendedName>
</protein>
<evidence type="ECO:0000256" key="2">
    <source>
        <dbReference type="ARBA" id="ARBA00022695"/>
    </source>
</evidence>
<keyword evidence="5" id="KW-0378">Hydrolase</keyword>
<sequence length="185" mass="21356">MVSERGIEPNPDKIKAFLEMNPPSSYKDIKKLTRCLVALSRFISKYGEQNLPFFKNLRKALTNKFHWDDEFYTDFEDLKQYLGSPQLLSCPKEGEKLQLYLAVVKRAINNMLFAFALIVSARKLKPYFESHAIAVITDRSLKRILTNPALSGRMTTWAVELSEFDITYPPRRSMKAQVLADNVED</sequence>
<dbReference type="Gene3D" id="3.30.70.270">
    <property type="match status" value="1"/>
</dbReference>
<keyword evidence="2" id="KW-0548">Nucleotidyltransferase</keyword>
<organism evidence="8 9">
    <name type="scientific">Lithospermum erythrorhizon</name>
    <name type="common">Purple gromwell</name>
    <name type="synonym">Lithospermum officinale var. erythrorhizon</name>
    <dbReference type="NCBI Taxonomy" id="34254"/>
    <lineage>
        <taxon>Eukaryota</taxon>
        <taxon>Viridiplantae</taxon>
        <taxon>Streptophyta</taxon>
        <taxon>Embryophyta</taxon>
        <taxon>Tracheophyta</taxon>
        <taxon>Spermatophyta</taxon>
        <taxon>Magnoliopsida</taxon>
        <taxon>eudicotyledons</taxon>
        <taxon>Gunneridae</taxon>
        <taxon>Pentapetalae</taxon>
        <taxon>asterids</taxon>
        <taxon>lamiids</taxon>
        <taxon>Boraginales</taxon>
        <taxon>Boraginaceae</taxon>
        <taxon>Boraginoideae</taxon>
        <taxon>Lithospermeae</taxon>
        <taxon>Lithospermum</taxon>
    </lineage>
</organism>
<evidence type="ECO:0000259" key="7">
    <source>
        <dbReference type="Pfam" id="PF17917"/>
    </source>
</evidence>
<evidence type="ECO:0000256" key="5">
    <source>
        <dbReference type="ARBA" id="ARBA00022801"/>
    </source>
</evidence>
<keyword evidence="3" id="KW-0540">Nuclease</keyword>
<evidence type="ECO:0000256" key="3">
    <source>
        <dbReference type="ARBA" id="ARBA00022722"/>
    </source>
</evidence>
<keyword evidence="9" id="KW-1185">Reference proteome</keyword>
<dbReference type="PANTHER" id="PTHR48475">
    <property type="entry name" value="RIBONUCLEASE H"/>
    <property type="match status" value="1"/>
</dbReference>
<comment type="caution">
    <text evidence="8">The sequence shown here is derived from an EMBL/GenBank/DDBJ whole genome shotgun (WGS) entry which is preliminary data.</text>
</comment>
<evidence type="ECO:0000313" key="8">
    <source>
        <dbReference type="EMBL" id="GAA0183807.1"/>
    </source>
</evidence>
<dbReference type="Proteomes" id="UP001454036">
    <property type="component" value="Unassembled WGS sequence"/>
</dbReference>
<dbReference type="PANTHER" id="PTHR48475:SF2">
    <property type="entry name" value="RIBONUCLEASE H"/>
    <property type="match status" value="1"/>
</dbReference>
<dbReference type="InterPro" id="IPR043128">
    <property type="entry name" value="Rev_trsase/Diguanyl_cyclase"/>
</dbReference>
<reference evidence="8 9" key="1">
    <citation type="submission" date="2024-01" db="EMBL/GenBank/DDBJ databases">
        <title>The complete chloroplast genome sequence of Lithospermum erythrorhizon: insights into the phylogenetic relationship among Boraginaceae species and the maternal lineages of purple gromwells.</title>
        <authorList>
            <person name="Okada T."/>
            <person name="Watanabe K."/>
        </authorList>
    </citation>
    <scope>NUCLEOTIDE SEQUENCE [LARGE SCALE GENOMIC DNA]</scope>
</reference>
<dbReference type="InterPro" id="IPR041373">
    <property type="entry name" value="RT_RNaseH"/>
</dbReference>
<evidence type="ECO:0000256" key="4">
    <source>
        <dbReference type="ARBA" id="ARBA00022759"/>
    </source>
</evidence>
<dbReference type="InterPro" id="IPR043502">
    <property type="entry name" value="DNA/RNA_pol_sf"/>
</dbReference>
<dbReference type="Pfam" id="PF17917">
    <property type="entry name" value="RT_RNaseH"/>
    <property type="match status" value="1"/>
</dbReference>
<dbReference type="EMBL" id="BAABME010011475">
    <property type="protein sequence ID" value="GAA0183807.1"/>
    <property type="molecule type" value="Genomic_DNA"/>
</dbReference>
<proteinExistence type="predicted"/>
<accession>A0AAV3RTS9</accession>
<dbReference type="GO" id="GO:0003964">
    <property type="term" value="F:RNA-directed DNA polymerase activity"/>
    <property type="evidence" value="ECO:0007669"/>
    <property type="project" value="UniProtKB-KW"/>
</dbReference>
<name>A0AAV3RTS9_LITER</name>
<keyword evidence="4" id="KW-0255">Endonuclease</keyword>
<dbReference type="GO" id="GO:0016787">
    <property type="term" value="F:hydrolase activity"/>
    <property type="evidence" value="ECO:0007669"/>
    <property type="project" value="UniProtKB-KW"/>
</dbReference>